<sequence>MAVRTTSSSPPPCVLPVVAVVALMLLQCLGTAMAASSSGWVDLRFNASFPLYMHTEDSANCKLMTALVLEHMHDTLGLKYELFSAVSCHAAPTFSSTVPPHTGADAPPSSAPSTTAQPLVEVELQCGSACVAAIAAARTPICVVFRGVTLCSPGVAAMSQSKDDSSSAVSTAELPSARNATEPPPETSGPWRLGDNPTAVAIFCVVIVVVVALATYGAVRMKLVARSQRRRQVVRRASALPLMRSDSQMSEPMHRFSRQPSQEFVRLARASVMRDRQRVGTLAGVPEYDEYGHTDSVAYSEMGYSDAAWDNASLASSSMPYSDVYSSAYSDAYSTYAASAATDATHMTAHASTTTPAPEASSSSSAAAAAESQHQRVAAPRPARAFVPAWIRGAAHKLRRQHHPSPTTTTTTTTHGPPPAPAPHHSQQRSAQPPTRQRQTSRFRLGDNDYDYAENIVSEL</sequence>
<keyword evidence="2" id="KW-0472">Membrane</keyword>
<feature type="compositionally biased region" description="Low complexity" evidence="1">
    <location>
        <begin position="157"/>
        <end position="172"/>
    </location>
</feature>
<feature type="region of interest" description="Disordered" evidence="1">
    <location>
        <begin position="396"/>
        <end position="460"/>
    </location>
</feature>
<keyword evidence="5" id="KW-1185">Reference proteome</keyword>
<name>F2UM90_SALR5</name>
<dbReference type="AlphaFoldDB" id="F2UM90"/>
<evidence type="ECO:0000256" key="2">
    <source>
        <dbReference type="SAM" id="Phobius"/>
    </source>
</evidence>
<protein>
    <submittedName>
        <fullName evidence="4">Uncharacterized protein</fullName>
    </submittedName>
</protein>
<evidence type="ECO:0000256" key="1">
    <source>
        <dbReference type="SAM" id="MobiDB-lite"/>
    </source>
</evidence>
<dbReference type="EMBL" id="GL832982">
    <property type="protein sequence ID" value="EGD78239.1"/>
    <property type="molecule type" value="Genomic_DNA"/>
</dbReference>
<dbReference type="Proteomes" id="UP000007799">
    <property type="component" value="Unassembled WGS sequence"/>
</dbReference>
<accession>F2UM90</accession>
<keyword evidence="2" id="KW-1133">Transmembrane helix</keyword>
<feature type="signal peptide" evidence="3">
    <location>
        <begin position="1"/>
        <end position="34"/>
    </location>
</feature>
<dbReference type="KEGG" id="sre:PTSG_09305"/>
<feature type="chain" id="PRO_5003288717" evidence="3">
    <location>
        <begin position="35"/>
        <end position="460"/>
    </location>
</feature>
<keyword evidence="2" id="KW-0812">Transmembrane</keyword>
<gene>
    <name evidence="4" type="ORF">PTSG_09305</name>
</gene>
<proteinExistence type="predicted"/>
<dbReference type="RefSeq" id="XP_004989562.1">
    <property type="nucleotide sequence ID" value="XM_004989505.1"/>
</dbReference>
<organism evidence="4 5">
    <name type="scientific">Salpingoeca rosetta (strain ATCC 50818 / BSB-021)</name>
    <dbReference type="NCBI Taxonomy" id="946362"/>
    <lineage>
        <taxon>Eukaryota</taxon>
        <taxon>Choanoflagellata</taxon>
        <taxon>Craspedida</taxon>
        <taxon>Salpingoecidae</taxon>
        <taxon>Salpingoeca</taxon>
    </lineage>
</organism>
<dbReference type="InParanoid" id="F2UM90"/>
<keyword evidence="3" id="KW-0732">Signal</keyword>
<evidence type="ECO:0000256" key="3">
    <source>
        <dbReference type="SAM" id="SignalP"/>
    </source>
</evidence>
<feature type="compositionally biased region" description="Low complexity" evidence="1">
    <location>
        <begin position="404"/>
        <end position="415"/>
    </location>
</feature>
<evidence type="ECO:0000313" key="4">
    <source>
        <dbReference type="EMBL" id="EGD78239.1"/>
    </source>
</evidence>
<feature type="compositionally biased region" description="Polar residues" evidence="1">
    <location>
        <begin position="428"/>
        <end position="442"/>
    </location>
</feature>
<feature type="transmembrane region" description="Helical" evidence="2">
    <location>
        <begin position="199"/>
        <end position="219"/>
    </location>
</feature>
<evidence type="ECO:0000313" key="5">
    <source>
        <dbReference type="Proteomes" id="UP000007799"/>
    </source>
</evidence>
<dbReference type="GeneID" id="16070112"/>
<feature type="region of interest" description="Disordered" evidence="1">
    <location>
        <begin position="349"/>
        <end position="384"/>
    </location>
</feature>
<reference evidence="4" key="1">
    <citation type="submission" date="2009-08" db="EMBL/GenBank/DDBJ databases">
        <title>Annotation of Salpingoeca rosetta.</title>
        <authorList>
            <consortium name="The Broad Institute Genome Sequencing Platform"/>
            <person name="Russ C."/>
            <person name="Cuomo C."/>
            <person name="Burger G."/>
            <person name="Gray M.W."/>
            <person name="Holland P.W.H."/>
            <person name="King N."/>
            <person name="Lang F.B.F."/>
            <person name="Roger A.J."/>
            <person name="Ruiz-Trillo I."/>
            <person name="Young S.K."/>
            <person name="Zeng Q."/>
            <person name="Gargeya S."/>
            <person name="Alvarado L."/>
            <person name="Berlin A."/>
            <person name="Chapman S.B."/>
            <person name="Chen Z."/>
            <person name="Freedman E."/>
            <person name="Gellesch M."/>
            <person name="Goldberg J."/>
            <person name="Griggs A."/>
            <person name="Gujja S."/>
            <person name="Heilman E."/>
            <person name="Heiman D."/>
            <person name="Howarth C."/>
            <person name="Mehta T."/>
            <person name="Neiman D."/>
            <person name="Pearson M."/>
            <person name="Roberts A."/>
            <person name="Saif S."/>
            <person name="Shea T."/>
            <person name="Shenoy N."/>
            <person name="Sisk P."/>
            <person name="Stolte C."/>
            <person name="Sykes S."/>
            <person name="White J."/>
            <person name="Yandava C."/>
            <person name="Haas B."/>
            <person name="Nusbaum C."/>
            <person name="Birren B."/>
        </authorList>
    </citation>
    <scope>NUCLEOTIDE SEQUENCE</scope>
    <source>
        <strain evidence="4">ATCC 50818</strain>
    </source>
</reference>
<feature type="region of interest" description="Disordered" evidence="1">
    <location>
        <begin position="157"/>
        <end position="191"/>
    </location>
</feature>